<dbReference type="EMBL" id="MSLT01000019">
    <property type="protein sequence ID" value="OUD12933.1"/>
    <property type="molecule type" value="Genomic_DNA"/>
</dbReference>
<feature type="transmembrane region" description="Helical" evidence="5">
    <location>
        <begin position="50"/>
        <end position="75"/>
    </location>
</feature>
<comment type="subcellular location">
    <subcellularLocation>
        <location evidence="1">Membrane</location>
        <topology evidence="1">Multi-pass membrane protein</topology>
    </subcellularLocation>
</comment>
<dbReference type="OrthoDB" id="9814037at2"/>
<keyword evidence="2 5" id="KW-0812">Transmembrane</keyword>
<reference evidence="7 8" key="1">
    <citation type="submission" date="2016-12" db="EMBL/GenBank/DDBJ databases">
        <title>Thioflexothrix psekupsii D3 genome sequencing and assembly.</title>
        <authorList>
            <person name="Fomenkov A."/>
            <person name="Vincze T."/>
            <person name="Grabovich M."/>
            <person name="Anton B.P."/>
            <person name="Dubinina G."/>
            <person name="Orlova M."/>
            <person name="Belousova E."/>
            <person name="Roberts R.J."/>
        </authorList>
    </citation>
    <scope>NUCLEOTIDE SEQUENCE [LARGE SCALE GENOMIC DNA]</scope>
    <source>
        <strain evidence="7">D3</strain>
    </source>
</reference>
<feature type="transmembrane region" description="Helical" evidence="5">
    <location>
        <begin position="170"/>
        <end position="189"/>
    </location>
</feature>
<dbReference type="PANTHER" id="PTHR43066">
    <property type="entry name" value="RHOMBOID-RELATED PROTEIN"/>
    <property type="match status" value="1"/>
</dbReference>
<evidence type="ECO:0000256" key="1">
    <source>
        <dbReference type="ARBA" id="ARBA00004141"/>
    </source>
</evidence>
<keyword evidence="7" id="KW-0378">Hydrolase</keyword>
<dbReference type="GO" id="GO:0004252">
    <property type="term" value="F:serine-type endopeptidase activity"/>
    <property type="evidence" value="ECO:0007669"/>
    <property type="project" value="InterPro"/>
</dbReference>
<organism evidence="7 8">
    <name type="scientific">Thioflexithrix psekupsensis</name>
    <dbReference type="NCBI Taxonomy" id="1570016"/>
    <lineage>
        <taxon>Bacteria</taxon>
        <taxon>Pseudomonadati</taxon>
        <taxon>Pseudomonadota</taxon>
        <taxon>Gammaproteobacteria</taxon>
        <taxon>Thiotrichales</taxon>
        <taxon>Thioflexithrix</taxon>
    </lineage>
</organism>
<feature type="transmembrane region" description="Helical" evidence="5">
    <location>
        <begin position="140"/>
        <end position="158"/>
    </location>
</feature>
<name>A0A251X6Q6_9GAMM</name>
<feature type="transmembrane region" description="Helical" evidence="5">
    <location>
        <begin position="114"/>
        <end position="133"/>
    </location>
</feature>
<dbReference type="InterPro" id="IPR022764">
    <property type="entry name" value="Peptidase_S54_rhomboid_dom"/>
</dbReference>
<keyword evidence="3 5" id="KW-1133">Transmembrane helix</keyword>
<feature type="transmembrane region" description="Helical" evidence="5">
    <location>
        <begin position="12"/>
        <end position="30"/>
    </location>
</feature>
<evidence type="ECO:0000256" key="3">
    <source>
        <dbReference type="ARBA" id="ARBA00022989"/>
    </source>
</evidence>
<keyword evidence="8" id="KW-1185">Reference proteome</keyword>
<dbReference type="SUPFAM" id="SSF144091">
    <property type="entry name" value="Rhomboid-like"/>
    <property type="match status" value="1"/>
</dbReference>
<dbReference type="Gene3D" id="1.20.1540.10">
    <property type="entry name" value="Rhomboid-like"/>
    <property type="match status" value="1"/>
</dbReference>
<evidence type="ECO:0000256" key="2">
    <source>
        <dbReference type="ARBA" id="ARBA00022692"/>
    </source>
</evidence>
<evidence type="ECO:0000313" key="7">
    <source>
        <dbReference type="EMBL" id="OUD12933.1"/>
    </source>
</evidence>
<dbReference type="FunFam" id="1.20.1540.10:FF:000013">
    <property type="entry name" value="Rhomboid protease aarA"/>
    <property type="match status" value="1"/>
</dbReference>
<evidence type="ECO:0000259" key="6">
    <source>
        <dbReference type="Pfam" id="PF01694"/>
    </source>
</evidence>
<dbReference type="PANTHER" id="PTHR43066:SF5">
    <property type="entry name" value="RHOMBOID-LIKE PROTEIN 11, CHLOROPLASTIC-RELATED"/>
    <property type="match status" value="1"/>
</dbReference>
<sequence length="192" mass="21921">MIMHVEPIETAYKYNAVFFLILINLTVFFLDHFLHFDLTFLYLNHGNPQWYQLVTALFCHSGWEHLSGNLFFLYIFGKLIEEEEGELALYSSYLICGLGASIASVIFLETDLHSLGASGAVFGLFTVAVLIKLSWEWRNLLEILILGQFVLLKMLNEAQLLEQADNVNRIAHLGGAIVGVVMMLLLFWFGRR</sequence>
<dbReference type="AlphaFoldDB" id="A0A251X6Q6"/>
<feature type="domain" description="Peptidase S54 rhomboid" evidence="6">
    <location>
        <begin position="48"/>
        <end position="188"/>
    </location>
</feature>
<accession>A0A251X6Q6</accession>
<evidence type="ECO:0000256" key="5">
    <source>
        <dbReference type="SAM" id="Phobius"/>
    </source>
</evidence>
<evidence type="ECO:0000313" key="8">
    <source>
        <dbReference type="Proteomes" id="UP000194798"/>
    </source>
</evidence>
<dbReference type="GO" id="GO:0016020">
    <property type="term" value="C:membrane"/>
    <property type="evidence" value="ECO:0007669"/>
    <property type="project" value="UniProtKB-SubCell"/>
</dbReference>
<proteinExistence type="predicted"/>
<gene>
    <name evidence="7" type="ORF">TPSD3_12400</name>
</gene>
<protein>
    <submittedName>
        <fullName evidence="7">Rhomboid family intramembrane serine protease</fullName>
    </submittedName>
</protein>
<dbReference type="Pfam" id="PF01694">
    <property type="entry name" value="Rhomboid"/>
    <property type="match status" value="1"/>
</dbReference>
<dbReference type="GO" id="GO:0006508">
    <property type="term" value="P:proteolysis"/>
    <property type="evidence" value="ECO:0007669"/>
    <property type="project" value="UniProtKB-KW"/>
</dbReference>
<dbReference type="RefSeq" id="WP_086488874.1">
    <property type="nucleotide sequence ID" value="NZ_MSLT01000019.1"/>
</dbReference>
<comment type="caution">
    <text evidence="7">The sequence shown here is derived from an EMBL/GenBank/DDBJ whole genome shotgun (WGS) entry which is preliminary data.</text>
</comment>
<dbReference type="InterPro" id="IPR035952">
    <property type="entry name" value="Rhomboid-like_sf"/>
</dbReference>
<feature type="transmembrane region" description="Helical" evidence="5">
    <location>
        <begin position="87"/>
        <end position="108"/>
    </location>
</feature>
<keyword evidence="4 5" id="KW-0472">Membrane</keyword>
<dbReference type="Proteomes" id="UP000194798">
    <property type="component" value="Unassembled WGS sequence"/>
</dbReference>
<keyword evidence="7" id="KW-0645">Protease</keyword>
<evidence type="ECO:0000256" key="4">
    <source>
        <dbReference type="ARBA" id="ARBA00023136"/>
    </source>
</evidence>